<sequence>MNNILKISYRNLKRNYRRTLLTASLITIGVIFVLIYTAMSGSFKSYTVGQITDSLMGHIQIHKKGYVASVDNLPLDKNRYYVASAQDFVT</sequence>
<dbReference type="Proteomes" id="UP000019322">
    <property type="component" value="Chromosome"/>
</dbReference>
<keyword evidence="1" id="KW-0812">Transmembrane</keyword>
<proteinExistence type="predicted"/>
<evidence type="ECO:0000256" key="1">
    <source>
        <dbReference type="SAM" id="Phobius"/>
    </source>
</evidence>
<evidence type="ECO:0000313" key="3">
    <source>
        <dbReference type="Proteomes" id="UP000019322"/>
    </source>
</evidence>
<reference evidence="2 3" key="1">
    <citation type="journal article" date="2014" name="Environ. Microbiol.">
        <title>Insights into organohalide respiration and the versatile catabolism of Sulfurospirillum multivorans gained from comparative genomics and physiological studies.</title>
        <authorList>
            <person name="Goris T."/>
            <person name="Schubert T."/>
            <person name="Gadkari J."/>
            <person name="Wubet T."/>
            <person name="Tarkka M."/>
            <person name="Buscot F."/>
            <person name="Adrian L."/>
            <person name="Diekert G."/>
        </authorList>
    </citation>
    <scope>NUCLEOTIDE SEQUENCE [LARGE SCALE GENOMIC DNA]</scope>
    <source>
        <strain evidence="3">DM 12446 / JCM 15788 / NBRC 109480</strain>
    </source>
</reference>
<dbReference type="RefSeq" id="WP_025346193.1">
    <property type="nucleotide sequence ID" value="NZ_CP007201.1"/>
</dbReference>
<dbReference type="KEGG" id="smul:SMUL_3140"/>
<accession>A0AA86ARC6</accession>
<organism evidence="2 3">
    <name type="scientific">Sulfurospirillum multivorans (strain DM 12446 / JCM 15788 / NBRC 109480)</name>
    <dbReference type="NCBI Taxonomy" id="1150621"/>
    <lineage>
        <taxon>Bacteria</taxon>
        <taxon>Pseudomonadati</taxon>
        <taxon>Campylobacterota</taxon>
        <taxon>Epsilonproteobacteria</taxon>
        <taxon>Campylobacterales</taxon>
        <taxon>Sulfurospirillaceae</taxon>
        <taxon>Sulfurospirillum</taxon>
    </lineage>
</organism>
<keyword evidence="1" id="KW-0472">Membrane</keyword>
<evidence type="ECO:0000313" key="2">
    <source>
        <dbReference type="EMBL" id="AHJ14366.1"/>
    </source>
</evidence>
<name>A0AA86ARC6_SULMK</name>
<keyword evidence="1" id="KW-1133">Transmembrane helix</keyword>
<feature type="transmembrane region" description="Helical" evidence="1">
    <location>
        <begin position="20"/>
        <end position="39"/>
    </location>
</feature>
<dbReference type="AlphaFoldDB" id="A0AA86ARC6"/>
<protein>
    <submittedName>
        <fullName evidence="2">MacB_PCD family protein</fullName>
    </submittedName>
</protein>
<dbReference type="EMBL" id="CP007201">
    <property type="protein sequence ID" value="AHJ14366.1"/>
    <property type="molecule type" value="Genomic_DNA"/>
</dbReference>
<gene>
    <name evidence="2" type="ORF">SMUL_3140</name>
</gene>